<organism evidence="1 2">
    <name type="scientific">Kingella pumchi</name>
    <dbReference type="NCBI Taxonomy" id="2779506"/>
    <lineage>
        <taxon>Bacteria</taxon>
        <taxon>Pseudomonadati</taxon>
        <taxon>Pseudomonadota</taxon>
        <taxon>Betaproteobacteria</taxon>
        <taxon>Neisseriales</taxon>
        <taxon>Neisseriaceae</taxon>
        <taxon>Kingella</taxon>
    </lineage>
</organism>
<comment type="caution">
    <text evidence="1">The sequence shown here is derived from an EMBL/GenBank/DDBJ whole genome shotgun (WGS) entry which is preliminary data.</text>
</comment>
<protein>
    <submittedName>
        <fullName evidence="1">Histidine phosphatase family protein</fullName>
    </submittedName>
</protein>
<dbReference type="Pfam" id="PF00300">
    <property type="entry name" value="His_Phos_1"/>
    <property type="match status" value="1"/>
</dbReference>
<evidence type="ECO:0000313" key="1">
    <source>
        <dbReference type="EMBL" id="MCG6502900.1"/>
    </source>
</evidence>
<dbReference type="InterPro" id="IPR013078">
    <property type="entry name" value="His_Pase_superF_clade-1"/>
</dbReference>
<gene>
    <name evidence="1" type="ORF">MB824_00060</name>
</gene>
<dbReference type="SMART" id="SM00855">
    <property type="entry name" value="PGAM"/>
    <property type="match status" value="1"/>
</dbReference>
<dbReference type="RefSeq" id="WP_238744750.1">
    <property type="nucleotide sequence ID" value="NZ_JAKOOW010000001.1"/>
</dbReference>
<dbReference type="Gene3D" id="3.40.50.1240">
    <property type="entry name" value="Phosphoglycerate mutase-like"/>
    <property type="match status" value="1"/>
</dbReference>
<reference evidence="1 2" key="1">
    <citation type="submission" date="2022-02" db="EMBL/GenBank/DDBJ databases">
        <title>Genome sequence data of Kingella unionensis sp. nov. strain CICC 24913 (CCUG 75125).</title>
        <authorList>
            <person name="Xiao M."/>
        </authorList>
    </citation>
    <scope>NUCLEOTIDE SEQUENCE [LARGE SCALE GENOMIC DNA]</scope>
    <source>
        <strain evidence="1 2">CICC 24913</strain>
    </source>
</reference>
<proteinExistence type="predicted"/>
<dbReference type="InterPro" id="IPR029033">
    <property type="entry name" value="His_PPase_superfam"/>
</dbReference>
<dbReference type="Proteomes" id="UP001298424">
    <property type="component" value="Unassembled WGS sequence"/>
</dbReference>
<keyword evidence="2" id="KW-1185">Reference proteome</keyword>
<accession>A0ABS9NK30</accession>
<dbReference type="PANTHER" id="PTHR48100">
    <property type="entry name" value="BROAD-SPECIFICITY PHOSPHATASE YOR283W-RELATED"/>
    <property type="match status" value="1"/>
</dbReference>
<sequence length="222" mass="25981">MKNIYLIRHAQSAANAMPSHGGLVTYRNADIPITELGQTQAQSLAQWLREHTPQPDAVFVSPYLRTQQTARPYLEQSSLKAEVLHDLHEFNYLSFAHIDGQNFTRLKQLSEAYWQRNDPDYRDGEDCDSFASFYRRIADTRAHFRRLSDGNYTVFGHGFWIGLLLWQLIGRNHGIDMHHFRTFELQVRPRNTEVFLLRIDDTDSETITKIRRLHDQEHLEAA</sequence>
<dbReference type="CDD" id="cd07067">
    <property type="entry name" value="HP_PGM_like"/>
    <property type="match status" value="1"/>
</dbReference>
<dbReference type="SUPFAM" id="SSF53254">
    <property type="entry name" value="Phosphoglycerate mutase-like"/>
    <property type="match status" value="1"/>
</dbReference>
<name>A0ABS9NK30_9NEIS</name>
<dbReference type="InterPro" id="IPR050275">
    <property type="entry name" value="PGM_Phosphatase"/>
</dbReference>
<evidence type="ECO:0000313" key="2">
    <source>
        <dbReference type="Proteomes" id="UP001298424"/>
    </source>
</evidence>
<dbReference type="EMBL" id="JAKOOW010000001">
    <property type="protein sequence ID" value="MCG6502900.1"/>
    <property type="molecule type" value="Genomic_DNA"/>
</dbReference>